<keyword evidence="2" id="KW-1185">Reference proteome</keyword>
<accession>A0AAE1D3X9</accession>
<dbReference type="AlphaFoldDB" id="A0AAE1D3X9"/>
<evidence type="ECO:0000313" key="1">
    <source>
        <dbReference type="EMBL" id="KAK3756377.1"/>
    </source>
</evidence>
<evidence type="ECO:0000313" key="2">
    <source>
        <dbReference type="Proteomes" id="UP001283361"/>
    </source>
</evidence>
<proteinExistence type="predicted"/>
<name>A0AAE1D3X9_9GAST</name>
<protein>
    <submittedName>
        <fullName evidence="1">Uncharacterized protein</fullName>
    </submittedName>
</protein>
<dbReference type="EMBL" id="JAWDGP010005524">
    <property type="protein sequence ID" value="KAK3756377.1"/>
    <property type="molecule type" value="Genomic_DNA"/>
</dbReference>
<dbReference type="Proteomes" id="UP001283361">
    <property type="component" value="Unassembled WGS sequence"/>
</dbReference>
<gene>
    <name evidence="1" type="ORF">RRG08_038866</name>
</gene>
<comment type="caution">
    <text evidence="1">The sequence shown here is derived from an EMBL/GenBank/DDBJ whole genome shotgun (WGS) entry which is preliminary data.</text>
</comment>
<organism evidence="1 2">
    <name type="scientific">Elysia crispata</name>
    <name type="common">lettuce slug</name>
    <dbReference type="NCBI Taxonomy" id="231223"/>
    <lineage>
        <taxon>Eukaryota</taxon>
        <taxon>Metazoa</taxon>
        <taxon>Spiralia</taxon>
        <taxon>Lophotrochozoa</taxon>
        <taxon>Mollusca</taxon>
        <taxon>Gastropoda</taxon>
        <taxon>Heterobranchia</taxon>
        <taxon>Euthyneura</taxon>
        <taxon>Panpulmonata</taxon>
        <taxon>Sacoglossa</taxon>
        <taxon>Placobranchoidea</taxon>
        <taxon>Plakobranchidae</taxon>
        <taxon>Elysia</taxon>
    </lineage>
</organism>
<reference evidence="1" key="1">
    <citation type="journal article" date="2023" name="G3 (Bethesda)">
        <title>A reference genome for the long-term kleptoplast-retaining sea slug Elysia crispata morphotype clarki.</title>
        <authorList>
            <person name="Eastman K.E."/>
            <person name="Pendleton A.L."/>
            <person name="Shaikh M.A."/>
            <person name="Suttiyut T."/>
            <person name="Ogas R."/>
            <person name="Tomko P."/>
            <person name="Gavelis G."/>
            <person name="Widhalm J.R."/>
            <person name="Wisecaver J.H."/>
        </authorList>
    </citation>
    <scope>NUCLEOTIDE SEQUENCE</scope>
    <source>
        <strain evidence="1">ECLA1</strain>
    </source>
</reference>
<sequence>MTNETVRYENNNRKTDGEDWLGALPLGNHGIVGALKINWSRGLPVGSVHCKTSGYGGADLICVVILSDGLRGGQLIIERGICTFTDQYVQTHFTVFIHNSTSFNNDQDLKKADQNLSSEIDQDADVISTGD</sequence>